<dbReference type="PROSITE" id="PS51257">
    <property type="entry name" value="PROKAR_LIPOPROTEIN"/>
    <property type="match status" value="1"/>
</dbReference>
<dbReference type="OrthoDB" id="285651at2"/>
<evidence type="ECO:0000313" key="4">
    <source>
        <dbReference type="Proteomes" id="UP000320421"/>
    </source>
</evidence>
<organism evidence="3 4">
    <name type="scientific">Gimesia chilikensis</name>
    <dbReference type="NCBI Taxonomy" id="2605989"/>
    <lineage>
        <taxon>Bacteria</taxon>
        <taxon>Pseudomonadati</taxon>
        <taxon>Planctomycetota</taxon>
        <taxon>Planctomycetia</taxon>
        <taxon>Planctomycetales</taxon>
        <taxon>Planctomycetaceae</taxon>
        <taxon>Gimesia</taxon>
    </lineage>
</organism>
<name>A0A517PQ66_9PLAN</name>
<feature type="region of interest" description="Disordered" evidence="1">
    <location>
        <begin position="37"/>
        <end position="81"/>
    </location>
</feature>
<dbReference type="Pfam" id="PF07596">
    <property type="entry name" value="SBP_bac_10"/>
    <property type="match status" value="2"/>
</dbReference>
<dbReference type="InterPro" id="IPR011453">
    <property type="entry name" value="DUF1559"/>
</dbReference>
<dbReference type="PANTHER" id="PTHR30093">
    <property type="entry name" value="GENERAL SECRETION PATHWAY PROTEIN G"/>
    <property type="match status" value="1"/>
</dbReference>
<feature type="domain" description="DUF1559" evidence="2">
    <location>
        <begin position="92"/>
        <end position="252"/>
    </location>
</feature>
<dbReference type="AlphaFoldDB" id="A0A517PQ66"/>
<proteinExistence type="predicted"/>
<dbReference type="EMBL" id="CP036266">
    <property type="protein sequence ID" value="QDT21499.1"/>
    <property type="molecule type" value="Genomic_DNA"/>
</dbReference>
<evidence type="ECO:0000259" key="2">
    <source>
        <dbReference type="Pfam" id="PF07596"/>
    </source>
</evidence>
<gene>
    <name evidence="3" type="ORF">HG66A1_33010</name>
</gene>
<accession>A0A517PQ66</accession>
<reference evidence="3 4" key="1">
    <citation type="submission" date="2019-02" db="EMBL/GenBank/DDBJ databases">
        <title>Deep-cultivation of Planctomycetes and their phenomic and genomic characterization uncovers novel biology.</title>
        <authorList>
            <person name="Wiegand S."/>
            <person name="Jogler M."/>
            <person name="Boedeker C."/>
            <person name="Pinto D."/>
            <person name="Vollmers J."/>
            <person name="Rivas-Marin E."/>
            <person name="Kohn T."/>
            <person name="Peeters S.H."/>
            <person name="Heuer A."/>
            <person name="Rast P."/>
            <person name="Oberbeckmann S."/>
            <person name="Bunk B."/>
            <person name="Jeske O."/>
            <person name="Meyerdierks A."/>
            <person name="Storesund J.E."/>
            <person name="Kallscheuer N."/>
            <person name="Luecker S."/>
            <person name="Lage O.M."/>
            <person name="Pohl T."/>
            <person name="Merkel B.J."/>
            <person name="Hornburger P."/>
            <person name="Mueller R.-W."/>
            <person name="Bruemmer F."/>
            <person name="Labrenz M."/>
            <person name="Spormann A.M."/>
            <person name="Op den Camp H."/>
            <person name="Overmann J."/>
            <person name="Amann R."/>
            <person name="Jetten M.S.M."/>
            <person name="Mascher T."/>
            <person name="Medema M.H."/>
            <person name="Devos D.P."/>
            <person name="Kaster A.-K."/>
            <person name="Ovreas L."/>
            <person name="Rohde M."/>
            <person name="Galperin M.Y."/>
            <person name="Jogler C."/>
        </authorList>
    </citation>
    <scope>NUCLEOTIDE SEQUENCE [LARGE SCALE GENOMIC DNA]</scope>
    <source>
        <strain evidence="3 4">HG66A1</strain>
    </source>
</reference>
<keyword evidence="4" id="KW-1185">Reference proteome</keyword>
<evidence type="ECO:0000256" key="1">
    <source>
        <dbReference type="SAM" id="MobiDB-lite"/>
    </source>
</evidence>
<evidence type="ECO:0000313" key="3">
    <source>
        <dbReference type="EMBL" id="QDT21499.1"/>
    </source>
</evidence>
<protein>
    <recommendedName>
        <fullName evidence="2">DUF1559 domain-containing protein</fullName>
    </recommendedName>
</protein>
<sequence>MSATRLLPAVPGNWNRCLSTFSLCLFLLLVSAGCQKPQPSDSQAEKDDSSASSTEQSSSKDAATAEEKTIDPKMVTKPGEPMTAERYQEVKARLKAIGLALHYSHDKNRSFLPSQEEHPEYFDENGQLKVSWRVHILPFLSQKPLYDQFKLDEAWDSPANAPLAKKMPEVYRSPDTPIGSDKTRFRVFEGQWGKNNRGREAPSTIFPLGKPVQIRNILDGTSNTVMVVEAGPDKAVLWTQPGGLKDEHPKAEFGAAGRGIPVLLADGSTRCYKRDIDESKWKDLINPNDGNVIDDREYTIIHTTLKPDQIKVLQQLRGIVMAFYDYVDKYNRFPPADEHLVDGKPNLSWRVYLLPFMGQEALYQQFKLDEPWDSPHNKALVAKMPAIYQFGSAGKPGETRVMTFSGEKTPFPGGPGSRIRDITDGTSNTIFFVIAAEDKTVPWTKPEDLPFDPAAPIKALGTLTTPVIPAVMMDGSTRGIPVNIPAKTLANLIQPADGNVITVDLPSYKPE</sequence>
<feature type="domain" description="DUF1559" evidence="2">
    <location>
        <begin position="315"/>
        <end position="384"/>
    </location>
</feature>
<dbReference type="Proteomes" id="UP000320421">
    <property type="component" value="Chromosome"/>
</dbReference>
<feature type="compositionally biased region" description="Low complexity" evidence="1">
    <location>
        <begin position="50"/>
        <end position="62"/>
    </location>
</feature>
<dbReference type="RefSeq" id="WP_145185920.1">
    <property type="nucleotide sequence ID" value="NZ_CP036266.1"/>
</dbReference>